<proteinExistence type="predicted"/>
<feature type="transmembrane region" description="Helical" evidence="1">
    <location>
        <begin position="512"/>
        <end position="532"/>
    </location>
</feature>
<dbReference type="PANTHER" id="PTHR43849">
    <property type="entry name" value="BLL3936 PROTEIN"/>
    <property type="match status" value="1"/>
</dbReference>
<accession>A0A7V5HZK5</accession>
<feature type="transmembrane region" description="Helical" evidence="1">
    <location>
        <begin position="176"/>
        <end position="197"/>
    </location>
</feature>
<dbReference type="Proteomes" id="UP000886070">
    <property type="component" value="Unassembled WGS sequence"/>
</dbReference>
<feature type="transmembrane region" description="Helical" evidence="1">
    <location>
        <begin position="394"/>
        <end position="412"/>
    </location>
</feature>
<feature type="transmembrane region" description="Helical" evidence="1">
    <location>
        <begin position="291"/>
        <end position="312"/>
    </location>
</feature>
<reference evidence="3" key="1">
    <citation type="journal article" date="2020" name="mSystems">
        <title>Genome- and Community-Level Interaction Insights into Carbon Utilization and Element Cycling Functions of Hydrothermarchaeota in Hydrothermal Sediment.</title>
        <authorList>
            <person name="Zhou Z."/>
            <person name="Liu Y."/>
            <person name="Xu W."/>
            <person name="Pan J."/>
            <person name="Luo Z.H."/>
            <person name="Li M."/>
        </authorList>
    </citation>
    <scope>NUCLEOTIDE SEQUENCE [LARGE SCALE GENOMIC DNA]</scope>
    <source>
        <strain evidence="3">HyVt-92</strain>
    </source>
</reference>
<dbReference type="Pfam" id="PF06808">
    <property type="entry name" value="DctM"/>
    <property type="match status" value="1"/>
</dbReference>
<gene>
    <name evidence="3" type="ORF">ENL39_04960</name>
</gene>
<feature type="transmembrane region" description="Helical" evidence="1">
    <location>
        <begin position="59"/>
        <end position="80"/>
    </location>
</feature>
<feature type="transmembrane region" description="Helical" evidence="1">
    <location>
        <begin position="119"/>
        <end position="140"/>
    </location>
</feature>
<feature type="transmembrane region" description="Helical" evidence="1">
    <location>
        <begin position="424"/>
        <end position="446"/>
    </location>
</feature>
<feature type="transmembrane region" description="Helical" evidence="1">
    <location>
        <begin position="332"/>
        <end position="350"/>
    </location>
</feature>
<feature type="transmembrane region" description="Helical" evidence="1">
    <location>
        <begin position="35"/>
        <end position="52"/>
    </location>
</feature>
<dbReference type="NCBIfam" id="TIGR02123">
    <property type="entry name" value="TRAP_fused"/>
    <property type="match status" value="1"/>
</dbReference>
<keyword evidence="1" id="KW-0472">Membrane</keyword>
<protein>
    <submittedName>
        <fullName evidence="3">TRAP transporter fused permease subunit</fullName>
    </submittedName>
</protein>
<dbReference type="EMBL" id="DRTT01000139">
    <property type="protein sequence ID" value="HHF98818.1"/>
    <property type="molecule type" value="Genomic_DNA"/>
</dbReference>
<dbReference type="AlphaFoldDB" id="A0A7V5HZK5"/>
<dbReference type="PANTHER" id="PTHR43849:SF2">
    <property type="entry name" value="BLL3936 PROTEIN"/>
    <property type="match status" value="1"/>
</dbReference>
<feature type="transmembrane region" description="Helical" evidence="1">
    <location>
        <begin position="596"/>
        <end position="616"/>
    </location>
</feature>
<dbReference type="InterPro" id="IPR010656">
    <property type="entry name" value="DctM"/>
</dbReference>
<feature type="transmembrane region" description="Helical" evidence="1">
    <location>
        <begin position="453"/>
        <end position="476"/>
    </location>
</feature>
<feature type="transmembrane region" description="Helical" evidence="1">
    <location>
        <begin position="573"/>
        <end position="590"/>
    </location>
</feature>
<feature type="transmembrane region" description="Helical" evidence="1">
    <location>
        <begin position="356"/>
        <end position="373"/>
    </location>
</feature>
<keyword evidence="1" id="KW-1133">Transmembrane helix</keyword>
<evidence type="ECO:0000259" key="2">
    <source>
        <dbReference type="Pfam" id="PF06808"/>
    </source>
</evidence>
<keyword evidence="1" id="KW-0812">Transmembrane</keyword>
<feature type="transmembrane region" description="Helical" evidence="1">
    <location>
        <begin position="92"/>
        <end position="112"/>
    </location>
</feature>
<evidence type="ECO:0000313" key="3">
    <source>
        <dbReference type="EMBL" id="HHF98818.1"/>
    </source>
</evidence>
<comment type="caution">
    <text evidence="3">The sequence shown here is derived from an EMBL/GenBank/DDBJ whole genome shotgun (WGS) entry which is preliminary data.</text>
</comment>
<feature type="transmembrane region" description="Helical" evidence="1">
    <location>
        <begin position="7"/>
        <end position="29"/>
    </location>
</feature>
<feature type="domain" description="TRAP C4-dicarboxylate transport system permease DctM subunit" evidence="2">
    <location>
        <begin position="107"/>
        <end position="537"/>
    </location>
</feature>
<name>A0A7V5HZK5_UNCAE</name>
<dbReference type="InterPro" id="IPR011853">
    <property type="entry name" value="TRAP_DctM-Dct_fused"/>
</dbReference>
<organism evidence="3">
    <name type="scientific">Aerophobetes bacterium</name>
    <dbReference type="NCBI Taxonomy" id="2030807"/>
    <lineage>
        <taxon>Bacteria</taxon>
        <taxon>Candidatus Aerophobota</taxon>
    </lineage>
</organism>
<evidence type="ECO:0000256" key="1">
    <source>
        <dbReference type="SAM" id="Phobius"/>
    </source>
</evidence>
<feature type="transmembrane region" description="Helical" evidence="1">
    <location>
        <begin position="482"/>
        <end position="505"/>
    </location>
</feature>
<sequence>MKSKFSVGVGVICFVLSLIWVVFQIYIVSHPLTPMVQRPLHVAFAVSLMFLFKPIREKGLLRFLDFVFVVLAIFIGVYFIYNGARIQSRIVFIDKVFLLDKIFCFLLVAMLIEGVRRCVGWSLLAVVVAFFLYGWFGYLFPSWLRFEGIKLDEYVELLFLGDSGIFGIPVGTSVRWVFYFVMFGAIYSIVGGSKLLVNLGLQITKRQKGGPAKAAVVASGLMGTVSGSAVANVATTGVLTIPFMKKAGYDKETAGAFEAIASTGGQLMPPIMGISAFVMAEFLGIPYLRVALAGFLPAILFYTSLFLLADLLARAKGIEGYTIDQEDKFNELWRRSFLFLPLFVIIFYIIRGYSPTTAALWGTVTAVVVSFLRKETRLNISKTVQVINSIGRQAANIVVPMAAIGIVIGVTIQSNLALKFSSKLLQISGGSLPLSLFFLVCGCIIMGMGIPTVAAYIICSVFFVPALIKFGISPLAAHFFVFYYGVLAMVTPPVALAAFTAAGIAGGDANKVGIRAFLFGLVAFLVPFAFLFKPALLWEGNLDVILKTALIQFVGAVTWAISLAGYVAKKISLPSRLLLGFLALLIIIPPEITINLLASLFSILIILWIVIFSRLVRERVEGKKHII</sequence>
<feature type="transmembrane region" description="Helical" evidence="1">
    <location>
        <begin position="544"/>
        <end position="566"/>
    </location>
</feature>